<feature type="coiled-coil region" evidence="1">
    <location>
        <begin position="47"/>
        <end position="74"/>
    </location>
</feature>
<dbReference type="HOGENOM" id="CLU_176544_1_0_1"/>
<dbReference type="PANTHER" id="PTHR36344">
    <property type="entry name" value="RX N-TERMINAL DOMAIN-CONTAINING PROTEIN"/>
    <property type="match status" value="1"/>
</dbReference>
<evidence type="ECO:0000256" key="1">
    <source>
        <dbReference type="SAM" id="Coils"/>
    </source>
</evidence>
<keyword evidence="3" id="KW-1185">Reference proteome</keyword>
<organism evidence="2 3">
    <name type="scientific">Amborella trichopoda</name>
    <dbReference type="NCBI Taxonomy" id="13333"/>
    <lineage>
        <taxon>Eukaryota</taxon>
        <taxon>Viridiplantae</taxon>
        <taxon>Streptophyta</taxon>
        <taxon>Embryophyta</taxon>
        <taxon>Tracheophyta</taxon>
        <taxon>Spermatophyta</taxon>
        <taxon>Magnoliopsida</taxon>
        <taxon>Amborellales</taxon>
        <taxon>Amborellaceae</taxon>
        <taxon>Amborella</taxon>
    </lineage>
</organism>
<evidence type="ECO:0000313" key="2">
    <source>
        <dbReference type="EMBL" id="ERM96855.1"/>
    </source>
</evidence>
<dbReference type="Proteomes" id="UP000017836">
    <property type="component" value="Unassembled WGS sequence"/>
</dbReference>
<evidence type="ECO:0000313" key="3">
    <source>
        <dbReference type="Proteomes" id="UP000017836"/>
    </source>
</evidence>
<dbReference type="eggNOG" id="ENOG502SQZH">
    <property type="taxonomic scope" value="Eukaryota"/>
</dbReference>
<dbReference type="Gramene" id="ERM96855">
    <property type="protein sequence ID" value="ERM96855"/>
    <property type="gene ID" value="AMTR_s00510p00011440"/>
</dbReference>
<dbReference type="EMBL" id="KI396752">
    <property type="protein sequence ID" value="ERM96855.1"/>
    <property type="molecule type" value="Genomic_DNA"/>
</dbReference>
<name>W1NPH1_AMBTC</name>
<accession>W1NPH1</accession>
<sequence length="83" mass="10073">MDIPERLAQVGEEIQHVKNDLRDHRFLLRAFWIHLHPANPAVVEDRMRKTDQRIRGLERRLQMLRNEQQELIVRTIILGDRRD</sequence>
<dbReference type="PANTHER" id="PTHR36344:SF1">
    <property type="entry name" value="RX N-TERMINAL DOMAIN-CONTAINING PROTEIN"/>
    <property type="match status" value="1"/>
</dbReference>
<protein>
    <submittedName>
        <fullName evidence="2">Uncharacterized protein</fullName>
    </submittedName>
</protein>
<gene>
    <name evidence="2" type="ORF">AMTR_s00510p00011440</name>
</gene>
<reference evidence="3" key="1">
    <citation type="journal article" date="2013" name="Science">
        <title>The Amborella genome and the evolution of flowering plants.</title>
        <authorList>
            <consortium name="Amborella Genome Project"/>
        </authorList>
    </citation>
    <scope>NUCLEOTIDE SEQUENCE [LARGE SCALE GENOMIC DNA]</scope>
</reference>
<dbReference type="OMA" id="NIMRLET"/>
<proteinExistence type="predicted"/>
<dbReference type="AlphaFoldDB" id="W1NPH1"/>
<keyword evidence="1" id="KW-0175">Coiled coil</keyword>